<dbReference type="InterPro" id="IPR007528">
    <property type="entry name" value="RINT1_Tip20"/>
</dbReference>
<proteinExistence type="predicted"/>
<evidence type="ECO:0000313" key="1">
    <source>
        <dbReference type="EMBL" id="KAF9523602.1"/>
    </source>
</evidence>
<dbReference type="Gene3D" id="1.20.58.1420">
    <property type="entry name" value="Dsl1p vesicle tethering complex, Tip20p subunit, domain B"/>
    <property type="match status" value="1"/>
</dbReference>
<dbReference type="GO" id="GO:0006888">
    <property type="term" value="P:endoplasmic reticulum to Golgi vesicle-mediated transport"/>
    <property type="evidence" value="ECO:0007669"/>
    <property type="project" value="InterPro"/>
</dbReference>
<protein>
    <submittedName>
        <fullName evidence="1">TIP-1 family-domain-containing protein</fullName>
    </submittedName>
</protein>
<name>A0A9P6E6W3_9AGAR</name>
<dbReference type="PANTHER" id="PTHR13520:SF0">
    <property type="entry name" value="RAD50-INTERACTING PROTEIN 1"/>
    <property type="match status" value="1"/>
</dbReference>
<gene>
    <name evidence="1" type="ORF">CPB83DRAFT_821296</name>
</gene>
<dbReference type="EMBL" id="MU157914">
    <property type="protein sequence ID" value="KAF9523602.1"/>
    <property type="molecule type" value="Genomic_DNA"/>
</dbReference>
<evidence type="ECO:0000313" key="2">
    <source>
        <dbReference type="Proteomes" id="UP000807306"/>
    </source>
</evidence>
<dbReference type="PROSITE" id="PS51386">
    <property type="entry name" value="RINT1_TIP20"/>
    <property type="match status" value="1"/>
</dbReference>
<dbReference type="PANTHER" id="PTHR13520">
    <property type="entry name" value="RAD50-INTERACTING PROTEIN 1 RINT-1"/>
    <property type="match status" value="1"/>
</dbReference>
<dbReference type="OrthoDB" id="407410at2759"/>
<dbReference type="GO" id="GO:0006890">
    <property type="term" value="P:retrograde vesicle-mediated transport, Golgi to endoplasmic reticulum"/>
    <property type="evidence" value="ECO:0007669"/>
    <property type="project" value="InterPro"/>
</dbReference>
<keyword evidence="2" id="KW-1185">Reference proteome</keyword>
<dbReference type="InterPro" id="IPR042042">
    <property type="entry name" value="Tip20p_domB"/>
</dbReference>
<organism evidence="1 2">
    <name type="scientific">Crepidotus variabilis</name>
    <dbReference type="NCBI Taxonomy" id="179855"/>
    <lineage>
        <taxon>Eukaryota</taxon>
        <taxon>Fungi</taxon>
        <taxon>Dikarya</taxon>
        <taxon>Basidiomycota</taxon>
        <taxon>Agaricomycotina</taxon>
        <taxon>Agaricomycetes</taxon>
        <taxon>Agaricomycetidae</taxon>
        <taxon>Agaricales</taxon>
        <taxon>Agaricineae</taxon>
        <taxon>Crepidotaceae</taxon>
        <taxon>Crepidotus</taxon>
    </lineage>
</organism>
<dbReference type="Proteomes" id="UP000807306">
    <property type="component" value="Unassembled WGS sequence"/>
</dbReference>
<reference evidence="1" key="1">
    <citation type="submission" date="2020-11" db="EMBL/GenBank/DDBJ databases">
        <authorList>
            <consortium name="DOE Joint Genome Institute"/>
            <person name="Ahrendt S."/>
            <person name="Riley R."/>
            <person name="Andreopoulos W."/>
            <person name="Labutti K."/>
            <person name="Pangilinan J."/>
            <person name="Ruiz-Duenas F.J."/>
            <person name="Barrasa J.M."/>
            <person name="Sanchez-Garcia M."/>
            <person name="Camarero S."/>
            <person name="Miyauchi S."/>
            <person name="Serrano A."/>
            <person name="Linde D."/>
            <person name="Babiker R."/>
            <person name="Drula E."/>
            <person name="Ayuso-Fernandez I."/>
            <person name="Pacheco R."/>
            <person name="Padilla G."/>
            <person name="Ferreira P."/>
            <person name="Barriuso J."/>
            <person name="Kellner H."/>
            <person name="Castanera R."/>
            <person name="Alfaro M."/>
            <person name="Ramirez L."/>
            <person name="Pisabarro A.G."/>
            <person name="Kuo A."/>
            <person name="Tritt A."/>
            <person name="Lipzen A."/>
            <person name="He G."/>
            <person name="Yan M."/>
            <person name="Ng V."/>
            <person name="Cullen D."/>
            <person name="Martin F."/>
            <person name="Rosso M.-N."/>
            <person name="Henrissat B."/>
            <person name="Hibbett D."/>
            <person name="Martinez A.T."/>
            <person name="Grigoriev I.V."/>
        </authorList>
    </citation>
    <scope>NUCLEOTIDE SEQUENCE</scope>
    <source>
        <strain evidence="1">CBS 506.95</strain>
    </source>
</reference>
<dbReference type="Pfam" id="PF04437">
    <property type="entry name" value="RINT1_TIP1"/>
    <property type="match status" value="1"/>
</dbReference>
<dbReference type="GO" id="GO:0060628">
    <property type="term" value="P:regulation of ER to Golgi vesicle-mediated transport"/>
    <property type="evidence" value="ECO:0007669"/>
    <property type="project" value="TreeGrafter"/>
</dbReference>
<dbReference type="GO" id="GO:0070939">
    <property type="term" value="C:Dsl1/NZR complex"/>
    <property type="evidence" value="ECO:0007669"/>
    <property type="project" value="InterPro"/>
</dbReference>
<comment type="caution">
    <text evidence="1">The sequence shown here is derived from an EMBL/GenBank/DDBJ whole genome shotgun (WGS) entry which is preliminary data.</text>
</comment>
<dbReference type="AlphaFoldDB" id="A0A9P6E6W3"/>
<accession>A0A9P6E6W3</accession>
<sequence>MSFAEVRTLLQPPDKNKSHALAREALITQFHTIDDLGSLETYVEEARARHEELSRAVPQLSTSQLGVDELLRNTRSAVEKHLEAAQELSLLRHSLDDELTELTGEFVSLNYNEDRPPRLLEDLETLHRSLKELSSVKHYVQIIQHALQLSEQAVETVQKSALLSKENMKGYRTLQDYVASVVRAFVSLEDESTPKLSLVKFLGSLEEKTWSDIKAVLFTDLISASEAIGWPSPVNYAPQEVERRKAFETSFYKLLRLQKMAQDMRVKSPTNEKEGLYPIQALMQPVALRFKYHFDGSRQTNKLEKPEWYFANIQNVSHENLHFMNDIVQRLLEQSEFKHFSAWHEFTYLLLPLLSRKIRRSMPQLLERPSLLAHTVYEALAFDAAMLEEGFSLEGTSAAKDGEDVQWEGIADVILGNADWFEFWLDAEKRFVDDQYNELLGADDAWLVSEEVDTEDTSRDLRPTVSARRMKSLIEQVTDRYSPLPRPVQKAHFLITVQLPLLESYHERISSSLAAFETVSSVFVRAVPGALSFTGQNARPDDPRSRTSGTAGVNSLCKALLSAEYLQSRLEDWGEDIFFVQLWADFYSDLTLRNWAKKTPLLPNPSDSDGSVPNETIFKELVAIYRETATRSQDMILQLVCNEVEQDLRAHRLAAAQSRQNQPDDDLELSQTLLIPMGQLSAHLLFLRSTLPTTLFTHLYRRIAKRLAEHIMHHQIMYRGGFSVKEGKSTRAECELWVETCYAAVEGALGGGRQRVQAPWNKVLQAGRLVGLEGKDWNKVCEATFGATSDEEWEDTLLQVIGVCELGRDEVEALLKIRANQ</sequence>